<dbReference type="InterPro" id="IPR036770">
    <property type="entry name" value="Ankyrin_rpt-contain_sf"/>
</dbReference>
<proteinExistence type="predicted"/>
<evidence type="ECO:0000256" key="5">
    <source>
        <dbReference type="SAM" id="MobiDB-lite"/>
    </source>
</evidence>
<dbReference type="InterPro" id="IPR050776">
    <property type="entry name" value="Ank_Repeat/CDKN_Inhibitor"/>
</dbReference>
<accession>A0A6P8IU52</accession>
<feature type="repeat" description="ANK" evidence="3">
    <location>
        <begin position="31"/>
        <end position="63"/>
    </location>
</feature>
<feature type="domain" description="SAM" evidence="6">
    <location>
        <begin position="358"/>
        <end position="423"/>
    </location>
</feature>
<dbReference type="Proteomes" id="UP000515163">
    <property type="component" value="Unplaced"/>
</dbReference>
<dbReference type="PANTHER" id="PTHR24201">
    <property type="entry name" value="ANK_REP_REGION DOMAIN-CONTAINING PROTEIN"/>
    <property type="match status" value="1"/>
</dbReference>
<gene>
    <name evidence="8" type="primary">LOC116304917</name>
</gene>
<dbReference type="Gene3D" id="1.10.150.50">
    <property type="entry name" value="Transcription Factor, Ets-1"/>
    <property type="match status" value="1"/>
</dbReference>
<feature type="compositionally biased region" description="Low complexity" evidence="5">
    <location>
        <begin position="309"/>
        <end position="335"/>
    </location>
</feature>
<dbReference type="PROSITE" id="PS50297">
    <property type="entry name" value="ANK_REP_REGION"/>
    <property type="match status" value="1"/>
</dbReference>
<evidence type="ECO:0000313" key="7">
    <source>
        <dbReference type="Proteomes" id="UP000515163"/>
    </source>
</evidence>
<feature type="repeat" description="ANK" evidence="3">
    <location>
        <begin position="64"/>
        <end position="96"/>
    </location>
</feature>
<organism evidence="7 8">
    <name type="scientific">Actinia tenebrosa</name>
    <name type="common">Australian red waratah sea anemone</name>
    <dbReference type="NCBI Taxonomy" id="6105"/>
    <lineage>
        <taxon>Eukaryota</taxon>
        <taxon>Metazoa</taxon>
        <taxon>Cnidaria</taxon>
        <taxon>Anthozoa</taxon>
        <taxon>Hexacorallia</taxon>
        <taxon>Actiniaria</taxon>
        <taxon>Actiniidae</taxon>
        <taxon>Actinia</taxon>
    </lineage>
</organism>
<dbReference type="InterPro" id="IPR002110">
    <property type="entry name" value="Ankyrin_rpt"/>
</dbReference>
<dbReference type="Pfam" id="PF12796">
    <property type="entry name" value="Ank_2"/>
    <property type="match status" value="1"/>
</dbReference>
<evidence type="ECO:0000259" key="6">
    <source>
        <dbReference type="SMART" id="SM00454"/>
    </source>
</evidence>
<reference evidence="8" key="1">
    <citation type="submission" date="2025-08" db="UniProtKB">
        <authorList>
            <consortium name="RefSeq"/>
        </authorList>
    </citation>
    <scope>IDENTIFICATION</scope>
    <source>
        <tissue evidence="8">Tentacle</tissue>
    </source>
</reference>
<protein>
    <submittedName>
        <fullName evidence="8">Usher syndrome type-1G protein homolog isoform X2</fullName>
    </submittedName>
</protein>
<dbReference type="SMART" id="SM00248">
    <property type="entry name" value="ANK"/>
    <property type="match status" value="3"/>
</dbReference>
<dbReference type="GeneID" id="116304917"/>
<keyword evidence="1" id="KW-0677">Repeat</keyword>
<sequence length="435" mass="48097">MVEPYHKAARDGIVDLLKTATKRDTNRKDEDGMTPVHYASSCGNVEALRLLVGKGGDPDKPNYDGASAVHLAASCGQLNCLSFLTNFGCNIWALNNDGRTPLEDAAYHGRMECVRHLDGLIAIQMLRDKKGVEKQKLHAKREAIKRVKKQRKLQQERNKAYEKKVKNELKDKYDQLGNGNMGEEDDNLGKQSAISMTNGRSRTFSELAGGHGFDDNSDQWEAQNATSHVYSDTYSERSNLFKALKGPMATSKSLDDLDVIKETSSQLQDGSESLVSDDSDCDNLSATSGHIIKKYDDKGNVSTEILYPSVSSKSNGSMKSHKSQNSQSSRKSSTSNDHDQESLQSAGFEEDNYSAETEVSDDMRAVVTFLSGLNLEQFSTSFLKESIDLNALMLCCDKDLQELGLPLGPRRKILEAVKRRKLAFKSPGLMTDSKI</sequence>
<feature type="region of interest" description="Disordered" evidence="5">
    <location>
        <begin position="309"/>
        <end position="356"/>
    </location>
</feature>
<keyword evidence="4" id="KW-0175">Coiled coil</keyword>
<feature type="coiled-coil region" evidence="4">
    <location>
        <begin position="137"/>
        <end position="171"/>
    </location>
</feature>
<evidence type="ECO:0000313" key="8">
    <source>
        <dbReference type="RefSeq" id="XP_031570574.1"/>
    </source>
</evidence>
<dbReference type="Gene3D" id="1.25.40.20">
    <property type="entry name" value="Ankyrin repeat-containing domain"/>
    <property type="match status" value="1"/>
</dbReference>
<name>A0A6P8IU52_ACTTE</name>
<dbReference type="PROSITE" id="PS50088">
    <property type="entry name" value="ANK_REPEAT"/>
    <property type="match status" value="2"/>
</dbReference>
<dbReference type="SUPFAM" id="SSF47769">
    <property type="entry name" value="SAM/Pointed domain"/>
    <property type="match status" value="1"/>
</dbReference>
<dbReference type="InterPro" id="IPR001660">
    <property type="entry name" value="SAM"/>
</dbReference>
<evidence type="ECO:0000256" key="1">
    <source>
        <dbReference type="ARBA" id="ARBA00022737"/>
    </source>
</evidence>
<evidence type="ECO:0000256" key="4">
    <source>
        <dbReference type="SAM" id="Coils"/>
    </source>
</evidence>
<dbReference type="PANTHER" id="PTHR24201:SF15">
    <property type="entry name" value="ANKYRIN REPEAT DOMAIN-CONTAINING PROTEIN 66"/>
    <property type="match status" value="1"/>
</dbReference>
<keyword evidence="2 3" id="KW-0040">ANK repeat</keyword>
<dbReference type="SUPFAM" id="SSF48403">
    <property type="entry name" value="Ankyrin repeat"/>
    <property type="match status" value="1"/>
</dbReference>
<dbReference type="SMART" id="SM00454">
    <property type="entry name" value="SAM"/>
    <property type="match status" value="1"/>
</dbReference>
<dbReference type="OrthoDB" id="76949at2759"/>
<dbReference type="RefSeq" id="XP_031570574.1">
    <property type="nucleotide sequence ID" value="XM_031714714.1"/>
</dbReference>
<keyword evidence="7" id="KW-1185">Reference proteome</keyword>
<dbReference type="AlphaFoldDB" id="A0A6P8IU52"/>
<evidence type="ECO:0000256" key="3">
    <source>
        <dbReference type="PROSITE-ProRule" id="PRU00023"/>
    </source>
</evidence>
<dbReference type="Pfam" id="PF00536">
    <property type="entry name" value="SAM_1"/>
    <property type="match status" value="1"/>
</dbReference>
<evidence type="ECO:0000256" key="2">
    <source>
        <dbReference type="ARBA" id="ARBA00023043"/>
    </source>
</evidence>
<dbReference type="InterPro" id="IPR013761">
    <property type="entry name" value="SAM/pointed_sf"/>
</dbReference>